<reference evidence="1" key="1">
    <citation type="journal article" date="2023" name="Mol. Phylogenet. Evol.">
        <title>Genome-scale phylogeny and comparative genomics of the fungal order Sordariales.</title>
        <authorList>
            <person name="Hensen N."/>
            <person name="Bonometti L."/>
            <person name="Westerberg I."/>
            <person name="Brannstrom I.O."/>
            <person name="Guillou S."/>
            <person name="Cros-Aarteil S."/>
            <person name="Calhoun S."/>
            <person name="Haridas S."/>
            <person name="Kuo A."/>
            <person name="Mondo S."/>
            <person name="Pangilinan J."/>
            <person name="Riley R."/>
            <person name="LaButti K."/>
            <person name="Andreopoulos B."/>
            <person name="Lipzen A."/>
            <person name="Chen C."/>
            <person name="Yan M."/>
            <person name="Daum C."/>
            <person name="Ng V."/>
            <person name="Clum A."/>
            <person name="Steindorff A."/>
            <person name="Ohm R.A."/>
            <person name="Martin F."/>
            <person name="Silar P."/>
            <person name="Natvig D.O."/>
            <person name="Lalanne C."/>
            <person name="Gautier V."/>
            <person name="Ament-Velasquez S.L."/>
            <person name="Kruys A."/>
            <person name="Hutchinson M.I."/>
            <person name="Powell A.J."/>
            <person name="Barry K."/>
            <person name="Miller A.N."/>
            <person name="Grigoriev I.V."/>
            <person name="Debuchy R."/>
            <person name="Gladieux P."/>
            <person name="Hiltunen Thoren M."/>
            <person name="Johannesson H."/>
        </authorList>
    </citation>
    <scope>NUCLEOTIDE SEQUENCE</scope>
    <source>
        <strain evidence="1">CBS 757.83</strain>
    </source>
</reference>
<sequence length="159" mass="17969">MVAQQVHPQYPSVAAARLGGTDFVFYHGIEDKMIWVLTIDSTKPSRVQRRQILDPNSDGMYEGTTGFRPLAASTWEAENEVYMYYVGINRRLREVYTRDKGATWRVGKVDGLRIEVLDGSGLCATSTPDAAVYIVNRLNHITEARYDSGSDDYYPLEHS</sequence>
<accession>A0AAN6SY64</accession>
<dbReference type="Proteomes" id="UP001305647">
    <property type="component" value="Unassembled WGS sequence"/>
</dbReference>
<reference evidence="1" key="2">
    <citation type="submission" date="2023-05" db="EMBL/GenBank/DDBJ databases">
        <authorList>
            <consortium name="Lawrence Berkeley National Laboratory"/>
            <person name="Steindorff A."/>
            <person name="Hensen N."/>
            <person name="Bonometti L."/>
            <person name="Westerberg I."/>
            <person name="Brannstrom I.O."/>
            <person name="Guillou S."/>
            <person name="Cros-Aarteil S."/>
            <person name="Calhoun S."/>
            <person name="Haridas S."/>
            <person name="Kuo A."/>
            <person name="Mondo S."/>
            <person name="Pangilinan J."/>
            <person name="Riley R."/>
            <person name="Labutti K."/>
            <person name="Andreopoulos B."/>
            <person name="Lipzen A."/>
            <person name="Chen C."/>
            <person name="Yanf M."/>
            <person name="Daum C."/>
            <person name="Ng V."/>
            <person name="Clum A."/>
            <person name="Ohm R."/>
            <person name="Martin F."/>
            <person name="Silar P."/>
            <person name="Natvig D."/>
            <person name="Lalanne C."/>
            <person name="Gautier V."/>
            <person name="Ament-Velasquez S.L."/>
            <person name="Kruys A."/>
            <person name="Hutchinson M.I."/>
            <person name="Powell A.J."/>
            <person name="Barry K."/>
            <person name="Miller A.N."/>
            <person name="Grigoriev I.V."/>
            <person name="Debuchy R."/>
            <person name="Gladieux P."/>
            <person name="Thoren M.H."/>
            <person name="Johannesson H."/>
        </authorList>
    </citation>
    <scope>NUCLEOTIDE SEQUENCE</scope>
    <source>
        <strain evidence="1">CBS 757.83</strain>
    </source>
</reference>
<evidence type="ECO:0000313" key="2">
    <source>
        <dbReference type="Proteomes" id="UP001305647"/>
    </source>
</evidence>
<keyword evidence="2" id="KW-1185">Reference proteome</keyword>
<protein>
    <submittedName>
        <fullName evidence="1">Uncharacterized protein</fullName>
    </submittedName>
</protein>
<gene>
    <name evidence="1" type="ORF">N658DRAFT_500144</name>
</gene>
<name>A0AAN6SY64_9PEZI</name>
<dbReference type="EMBL" id="MU863669">
    <property type="protein sequence ID" value="KAK4097723.1"/>
    <property type="molecule type" value="Genomic_DNA"/>
</dbReference>
<comment type="caution">
    <text evidence="1">The sequence shown here is derived from an EMBL/GenBank/DDBJ whole genome shotgun (WGS) entry which is preliminary data.</text>
</comment>
<organism evidence="1 2">
    <name type="scientific">Parathielavia hyrcaniae</name>
    <dbReference type="NCBI Taxonomy" id="113614"/>
    <lineage>
        <taxon>Eukaryota</taxon>
        <taxon>Fungi</taxon>
        <taxon>Dikarya</taxon>
        <taxon>Ascomycota</taxon>
        <taxon>Pezizomycotina</taxon>
        <taxon>Sordariomycetes</taxon>
        <taxon>Sordariomycetidae</taxon>
        <taxon>Sordariales</taxon>
        <taxon>Chaetomiaceae</taxon>
        <taxon>Parathielavia</taxon>
    </lineage>
</organism>
<evidence type="ECO:0000313" key="1">
    <source>
        <dbReference type="EMBL" id="KAK4097723.1"/>
    </source>
</evidence>
<dbReference type="AlphaFoldDB" id="A0AAN6SY64"/>
<dbReference type="Gene3D" id="2.120.10.70">
    <property type="entry name" value="Fucose-specific lectin"/>
    <property type="match status" value="1"/>
</dbReference>
<proteinExistence type="predicted"/>